<gene>
    <name evidence="2" type="ORF">VFH_I475600</name>
</gene>
<dbReference type="PANTHER" id="PTHR33116:SF66">
    <property type="entry name" value="REVERSE TRANSCRIPTASE ZINC-BINDING DOMAIN-CONTAINING PROTEIN"/>
    <property type="match status" value="1"/>
</dbReference>
<evidence type="ECO:0000313" key="2">
    <source>
        <dbReference type="EMBL" id="CAI8591182.1"/>
    </source>
</evidence>
<keyword evidence="3" id="KW-1185">Reference proteome</keyword>
<name>A0AAV0Z4R4_VICFA</name>
<evidence type="ECO:0000259" key="1">
    <source>
        <dbReference type="Pfam" id="PF13966"/>
    </source>
</evidence>
<accession>A0AAV0Z4R4</accession>
<proteinExistence type="predicted"/>
<dbReference type="Pfam" id="PF13966">
    <property type="entry name" value="zf-RVT"/>
    <property type="match status" value="1"/>
</dbReference>
<dbReference type="AlphaFoldDB" id="A0AAV0Z4R4"/>
<dbReference type="Proteomes" id="UP001157006">
    <property type="component" value="Chromosome 1L"/>
</dbReference>
<reference evidence="2 3" key="1">
    <citation type="submission" date="2023-01" db="EMBL/GenBank/DDBJ databases">
        <authorList>
            <person name="Kreplak J."/>
        </authorList>
    </citation>
    <scope>NUCLEOTIDE SEQUENCE [LARGE SCALE GENOMIC DNA]</scope>
</reference>
<evidence type="ECO:0000313" key="3">
    <source>
        <dbReference type="Proteomes" id="UP001157006"/>
    </source>
</evidence>
<sequence length="192" mass="22827">MLMDIKNNGSWILRSILQIRPDAKRLTQWDSLKRSEKFRLNKAYIEFLKEIPNVVWSGLVRSNIARPRAVFLLWLACHKRLPTKDRLMKIDIFHQPNCIFCNCAESVQHLFFECNVTSVVWEGVLRSKNLRGQFLKIAVAKTIYEIGWNRNRIVYNKNYTIRNTVNVIVDNIVNRVWVFPKYRHRIVQILLS</sequence>
<organism evidence="2 3">
    <name type="scientific">Vicia faba</name>
    <name type="common">Broad bean</name>
    <name type="synonym">Faba vulgaris</name>
    <dbReference type="NCBI Taxonomy" id="3906"/>
    <lineage>
        <taxon>Eukaryota</taxon>
        <taxon>Viridiplantae</taxon>
        <taxon>Streptophyta</taxon>
        <taxon>Embryophyta</taxon>
        <taxon>Tracheophyta</taxon>
        <taxon>Spermatophyta</taxon>
        <taxon>Magnoliopsida</taxon>
        <taxon>eudicotyledons</taxon>
        <taxon>Gunneridae</taxon>
        <taxon>Pentapetalae</taxon>
        <taxon>rosids</taxon>
        <taxon>fabids</taxon>
        <taxon>Fabales</taxon>
        <taxon>Fabaceae</taxon>
        <taxon>Papilionoideae</taxon>
        <taxon>50 kb inversion clade</taxon>
        <taxon>NPAAA clade</taxon>
        <taxon>Hologalegina</taxon>
        <taxon>IRL clade</taxon>
        <taxon>Fabeae</taxon>
        <taxon>Vicia</taxon>
    </lineage>
</organism>
<feature type="domain" description="Reverse transcriptase zinc-binding" evidence="1">
    <location>
        <begin position="38"/>
        <end position="121"/>
    </location>
</feature>
<dbReference type="InterPro" id="IPR026960">
    <property type="entry name" value="RVT-Znf"/>
</dbReference>
<dbReference type="EMBL" id="OX451736">
    <property type="protein sequence ID" value="CAI8591182.1"/>
    <property type="molecule type" value="Genomic_DNA"/>
</dbReference>
<dbReference type="PANTHER" id="PTHR33116">
    <property type="entry name" value="REVERSE TRANSCRIPTASE ZINC-BINDING DOMAIN-CONTAINING PROTEIN-RELATED-RELATED"/>
    <property type="match status" value="1"/>
</dbReference>
<protein>
    <recommendedName>
        <fullName evidence="1">Reverse transcriptase zinc-binding domain-containing protein</fullName>
    </recommendedName>
</protein>